<dbReference type="InterPro" id="IPR002123">
    <property type="entry name" value="Plipid/glycerol_acylTrfase"/>
</dbReference>
<dbReference type="PANTHER" id="PTHR43201">
    <property type="entry name" value="ACYL-COA SYNTHETASE"/>
    <property type="match status" value="1"/>
</dbReference>
<dbReference type="GO" id="GO:0006631">
    <property type="term" value="P:fatty acid metabolic process"/>
    <property type="evidence" value="ECO:0007669"/>
    <property type="project" value="TreeGrafter"/>
</dbReference>
<dbReference type="Gene3D" id="3.40.50.12780">
    <property type="entry name" value="N-terminal domain of ligase-like"/>
    <property type="match status" value="1"/>
</dbReference>
<dbReference type="SMART" id="SM00563">
    <property type="entry name" value="PlsC"/>
    <property type="match status" value="1"/>
</dbReference>
<dbReference type="GO" id="GO:0016746">
    <property type="term" value="F:acyltransferase activity"/>
    <property type="evidence" value="ECO:0007669"/>
    <property type="project" value="InterPro"/>
</dbReference>
<dbReference type="Gene3D" id="3.30.300.30">
    <property type="match status" value="1"/>
</dbReference>
<evidence type="ECO:0000256" key="1">
    <source>
        <dbReference type="ARBA" id="ARBA00006432"/>
    </source>
</evidence>
<name>A0A559K7M9_9BACL</name>
<protein>
    <submittedName>
        <fullName evidence="3">AMP-binding protein</fullName>
    </submittedName>
</protein>
<feature type="domain" description="Phospholipid/glycerol acyltransferase" evidence="2">
    <location>
        <begin position="33"/>
        <end position="141"/>
    </location>
</feature>
<keyword evidence="4" id="KW-1185">Reference proteome</keyword>
<comment type="similarity">
    <text evidence="1">Belongs to the ATP-dependent AMP-binding enzyme family.</text>
</comment>
<sequence>MLNRVYAVVRFFCRWLFRLRVTGLSRLHFDGATILMPNHLSFLDAVVLAAHLPPEVTFVINTGIARKLGPIMSLFRHVTVDPLNPYSVRTMVKIVQQGTPLLMFPEGRLTTTGGLMKVYPGIGYIALRTGAQLFPIAINGLERSKLSRLGEKIKTVWFPEVQLDIGEPFRMEREAGVPMRVQKERAADRILRALQEQLAASRIRSGVNLFDELRAQSKRSGSQLEVCTDQALALSYRKLILAAYVFGRKLEPMLGAEQRVGLMLPNSVGHVITFFALLRLGKTPAMLNYSAGAQSLQDACETAEVRTLITSRLFVEKGKLEAVTEVLAKHVRILYLEDVREQIGSMERLGGLWDAWTGRKASAGAAEVVLFTSGSESKPKGVVLGHDNLFANIQQARSLYDFTAKDTLFNALPMFHSFGLTAGTLMPLLAGVKVILYPSPLHYKVIPELVYDRNATILCGTSTFLFAYGKLAHPYDFYKLRYVVAGGEKLKPEVMELWSSKFGLRIYEGYGTTEASPVLSINAPLAYRKGTVGRLLPGVRYQLQRVEGIEEGGSLLVDGPNLMKGYLIHGKGFVPRDGWYDCGDIVTIDEEGYIRIVSRLKRFAKIGGEMVSLNLVEEVAQQALGGTGYAAVSVSDGRKGERIILFTTEAQASVAHLKQYTATGGYSPLLLPSRVELMEKLPLLGSGKTDYVTLKKLAEQL</sequence>
<dbReference type="SUPFAM" id="SSF69593">
    <property type="entry name" value="Glycerol-3-phosphate (1)-acyltransferase"/>
    <property type="match status" value="1"/>
</dbReference>
<dbReference type="RefSeq" id="WP_144850378.1">
    <property type="nucleotide sequence ID" value="NZ_VNJI01000027.1"/>
</dbReference>
<accession>A0A559K7M9</accession>
<proteinExistence type="inferred from homology"/>
<dbReference type="InterPro" id="IPR045851">
    <property type="entry name" value="AMP-bd_C_sf"/>
</dbReference>
<dbReference type="InterPro" id="IPR042099">
    <property type="entry name" value="ANL_N_sf"/>
</dbReference>
<dbReference type="CDD" id="cd07989">
    <property type="entry name" value="LPLAT_AGPAT-like"/>
    <property type="match status" value="1"/>
</dbReference>
<dbReference type="Proteomes" id="UP000317036">
    <property type="component" value="Unassembled WGS sequence"/>
</dbReference>
<dbReference type="GO" id="GO:0031956">
    <property type="term" value="F:medium-chain fatty acid-CoA ligase activity"/>
    <property type="evidence" value="ECO:0007669"/>
    <property type="project" value="TreeGrafter"/>
</dbReference>
<evidence type="ECO:0000259" key="2">
    <source>
        <dbReference type="SMART" id="SM00563"/>
    </source>
</evidence>
<evidence type="ECO:0000313" key="4">
    <source>
        <dbReference type="Proteomes" id="UP000317036"/>
    </source>
</evidence>
<organism evidence="3 4">
    <name type="scientific">Paenibacillus cremeus</name>
    <dbReference type="NCBI Taxonomy" id="2163881"/>
    <lineage>
        <taxon>Bacteria</taxon>
        <taxon>Bacillati</taxon>
        <taxon>Bacillota</taxon>
        <taxon>Bacilli</taxon>
        <taxon>Bacillales</taxon>
        <taxon>Paenibacillaceae</taxon>
        <taxon>Paenibacillus</taxon>
    </lineage>
</organism>
<reference evidence="3 4" key="1">
    <citation type="submission" date="2019-07" db="EMBL/GenBank/DDBJ databases">
        <authorList>
            <person name="Kim J."/>
        </authorList>
    </citation>
    <scope>NUCLEOTIDE SEQUENCE [LARGE SCALE GENOMIC DNA]</scope>
    <source>
        <strain evidence="3 4">JC52</strain>
    </source>
</reference>
<gene>
    <name evidence="3" type="ORF">FPZ49_20520</name>
</gene>
<dbReference type="InterPro" id="IPR020845">
    <property type="entry name" value="AMP-binding_CS"/>
</dbReference>
<dbReference type="EMBL" id="VNJI01000027">
    <property type="protein sequence ID" value="TVY08136.1"/>
    <property type="molecule type" value="Genomic_DNA"/>
</dbReference>
<dbReference type="Pfam" id="PF01553">
    <property type="entry name" value="Acyltransferase"/>
    <property type="match status" value="1"/>
</dbReference>
<evidence type="ECO:0000313" key="3">
    <source>
        <dbReference type="EMBL" id="TVY08136.1"/>
    </source>
</evidence>
<dbReference type="OrthoDB" id="9757771at2"/>
<dbReference type="InterPro" id="IPR000873">
    <property type="entry name" value="AMP-dep_synth/lig_dom"/>
</dbReference>
<dbReference type="Pfam" id="PF00501">
    <property type="entry name" value="AMP-binding"/>
    <property type="match status" value="1"/>
</dbReference>
<dbReference type="AlphaFoldDB" id="A0A559K7M9"/>
<dbReference type="PANTHER" id="PTHR43201:SF8">
    <property type="entry name" value="ACYL-COA SYNTHETASE FAMILY MEMBER 3"/>
    <property type="match status" value="1"/>
</dbReference>
<dbReference type="SUPFAM" id="SSF56801">
    <property type="entry name" value="Acetyl-CoA synthetase-like"/>
    <property type="match status" value="1"/>
</dbReference>
<comment type="caution">
    <text evidence="3">The sequence shown here is derived from an EMBL/GenBank/DDBJ whole genome shotgun (WGS) entry which is preliminary data.</text>
</comment>
<dbReference type="PROSITE" id="PS00455">
    <property type="entry name" value="AMP_BINDING"/>
    <property type="match status" value="1"/>
</dbReference>